<dbReference type="InterPro" id="IPR009081">
    <property type="entry name" value="PP-bd_ACP"/>
</dbReference>
<evidence type="ECO:0000313" key="2">
    <source>
        <dbReference type="Proteomes" id="UP000286402"/>
    </source>
</evidence>
<accession>A0A420FPQ5</accession>
<reference evidence="1 2" key="1">
    <citation type="submission" date="2016-07" db="EMBL/GenBank/DDBJ databases">
        <title>Genome analysis of Sphingobacterium siyangense T12B17.</title>
        <authorList>
            <person name="Xu D."/>
            <person name="Su Y."/>
            <person name="Zheng S."/>
        </authorList>
    </citation>
    <scope>NUCLEOTIDE SEQUENCE [LARGE SCALE GENOMIC DNA]</scope>
    <source>
        <strain evidence="1 2">T12B17</strain>
    </source>
</reference>
<dbReference type="InterPro" id="IPR036736">
    <property type="entry name" value="ACP-like_sf"/>
</dbReference>
<proteinExistence type="predicted"/>
<gene>
    <name evidence="1" type="ORF">BCY89_07610</name>
</gene>
<keyword evidence="2" id="KW-1185">Reference proteome</keyword>
<comment type="caution">
    <text evidence="1">The sequence shown here is derived from an EMBL/GenBank/DDBJ whole genome shotgun (WGS) entry which is preliminary data.</text>
</comment>
<dbReference type="RefSeq" id="WP_120334611.1">
    <property type="nucleotide sequence ID" value="NZ_CP070350.1"/>
</dbReference>
<dbReference type="PROSITE" id="PS50075">
    <property type="entry name" value="CARRIER"/>
    <property type="match status" value="1"/>
</dbReference>
<dbReference type="Pfam" id="PF00550">
    <property type="entry name" value="PP-binding"/>
    <property type="match status" value="1"/>
</dbReference>
<evidence type="ECO:0000313" key="1">
    <source>
        <dbReference type="EMBL" id="RKF34821.1"/>
    </source>
</evidence>
<dbReference type="EMBL" id="MCAQ01000023">
    <property type="protein sequence ID" value="RKF34821.1"/>
    <property type="molecule type" value="Genomic_DNA"/>
</dbReference>
<organism evidence="1 2">
    <name type="scientific">Sphingobacterium siyangense</name>
    <dbReference type="NCBI Taxonomy" id="459529"/>
    <lineage>
        <taxon>Bacteria</taxon>
        <taxon>Pseudomonadati</taxon>
        <taxon>Bacteroidota</taxon>
        <taxon>Sphingobacteriia</taxon>
        <taxon>Sphingobacteriales</taxon>
        <taxon>Sphingobacteriaceae</taxon>
        <taxon>Sphingobacterium</taxon>
    </lineage>
</organism>
<dbReference type="Proteomes" id="UP000286402">
    <property type="component" value="Unassembled WGS sequence"/>
</dbReference>
<dbReference type="AlphaFoldDB" id="A0A420FPQ5"/>
<dbReference type="SUPFAM" id="SSF47336">
    <property type="entry name" value="ACP-like"/>
    <property type="match status" value="1"/>
</dbReference>
<name>A0A420FPQ5_9SPHI</name>
<protein>
    <submittedName>
        <fullName evidence="1">Acyl carrier protein</fullName>
    </submittedName>
</protein>
<dbReference type="Gene3D" id="1.10.1200.10">
    <property type="entry name" value="ACP-like"/>
    <property type="match status" value="1"/>
</dbReference>
<sequence length="84" mass="9542">MNREELIDALKPIIAPYTTNEEAFGKLTEKTDFMRDLQINSANLVDIVLDIEDQFGIVIENSDMERMLNVGAAVEIIESKLQEK</sequence>